<dbReference type="EMBL" id="OIVN01004835">
    <property type="protein sequence ID" value="SPD19502.1"/>
    <property type="molecule type" value="Genomic_DNA"/>
</dbReference>
<evidence type="ECO:0000256" key="1">
    <source>
        <dbReference type="SAM" id="MobiDB-lite"/>
    </source>
</evidence>
<proteinExistence type="predicted"/>
<evidence type="ECO:0000313" key="2">
    <source>
        <dbReference type="EMBL" id="SPD19502.1"/>
    </source>
</evidence>
<protein>
    <submittedName>
        <fullName evidence="2">Uncharacterized protein</fullName>
    </submittedName>
</protein>
<feature type="region of interest" description="Disordered" evidence="1">
    <location>
        <begin position="1"/>
        <end position="50"/>
    </location>
</feature>
<sequence length="143" mass="16167">MLIGTVSSTHQRAENVQTTAPPPRRDRLNPHPDRSDESESPPPSPPSSTFHFTSHLSNLVLYGGDLLEMLGDSSLHRHLSLLSARFWHSSEHRDPLRELMIGGHQIWGLLPVRPSIDPTFGVDSLKLFLKSPYHTRIAWHFLP</sequence>
<feature type="compositionally biased region" description="Basic and acidic residues" evidence="1">
    <location>
        <begin position="23"/>
        <end position="37"/>
    </location>
</feature>
<accession>A0A2N9I4A2</accession>
<dbReference type="AlphaFoldDB" id="A0A2N9I4A2"/>
<feature type="compositionally biased region" description="Polar residues" evidence="1">
    <location>
        <begin position="1"/>
        <end position="19"/>
    </location>
</feature>
<gene>
    <name evidence="2" type="ORF">FSB_LOCUS47384</name>
</gene>
<reference evidence="2" key="1">
    <citation type="submission" date="2018-02" db="EMBL/GenBank/DDBJ databases">
        <authorList>
            <person name="Cohen D.B."/>
            <person name="Kent A.D."/>
        </authorList>
    </citation>
    <scope>NUCLEOTIDE SEQUENCE</scope>
</reference>
<organism evidence="2">
    <name type="scientific">Fagus sylvatica</name>
    <name type="common">Beechnut</name>
    <dbReference type="NCBI Taxonomy" id="28930"/>
    <lineage>
        <taxon>Eukaryota</taxon>
        <taxon>Viridiplantae</taxon>
        <taxon>Streptophyta</taxon>
        <taxon>Embryophyta</taxon>
        <taxon>Tracheophyta</taxon>
        <taxon>Spermatophyta</taxon>
        <taxon>Magnoliopsida</taxon>
        <taxon>eudicotyledons</taxon>
        <taxon>Gunneridae</taxon>
        <taxon>Pentapetalae</taxon>
        <taxon>rosids</taxon>
        <taxon>fabids</taxon>
        <taxon>Fagales</taxon>
        <taxon>Fagaceae</taxon>
        <taxon>Fagus</taxon>
    </lineage>
</organism>
<name>A0A2N9I4A2_FAGSY</name>